<feature type="transmembrane region" description="Helical" evidence="1">
    <location>
        <begin position="940"/>
        <end position="963"/>
    </location>
</feature>
<feature type="transmembrane region" description="Helical" evidence="1">
    <location>
        <begin position="428"/>
        <end position="453"/>
    </location>
</feature>
<evidence type="ECO:0000313" key="2">
    <source>
        <dbReference type="EMBL" id="SHN68837.1"/>
    </source>
</evidence>
<dbReference type="EMBL" id="LT670849">
    <property type="protein sequence ID" value="SHN68837.1"/>
    <property type="molecule type" value="Genomic_DNA"/>
</dbReference>
<dbReference type="Gene3D" id="1.20.1640.10">
    <property type="entry name" value="Multidrug efflux transporter AcrB transmembrane domain"/>
    <property type="match status" value="2"/>
</dbReference>
<dbReference type="RefSeq" id="WP_072817283.1">
    <property type="nucleotide sequence ID" value="NZ_LT670849.1"/>
</dbReference>
<dbReference type="Proteomes" id="UP000184096">
    <property type="component" value="Chromosome I"/>
</dbReference>
<feature type="transmembrane region" description="Helical" evidence="1">
    <location>
        <begin position="537"/>
        <end position="557"/>
    </location>
</feature>
<dbReference type="Gene3D" id="3.30.70.1440">
    <property type="entry name" value="Multidrug efflux transporter AcrB pore domain"/>
    <property type="match status" value="1"/>
</dbReference>
<feature type="transmembrane region" description="Helical" evidence="1">
    <location>
        <begin position="12"/>
        <end position="32"/>
    </location>
</feature>
<evidence type="ECO:0000313" key="3">
    <source>
        <dbReference type="Proteomes" id="UP000184096"/>
    </source>
</evidence>
<dbReference type="Gene3D" id="3.30.70.1430">
    <property type="entry name" value="Multidrug efflux transporter AcrB pore domain"/>
    <property type="match status" value="2"/>
</dbReference>
<gene>
    <name evidence="2" type="ORF">SAMN05444170_1442</name>
</gene>
<accession>A0A1M7TDT3</accession>
<dbReference type="AlphaFoldDB" id="A0A1M7TDT3"/>
<organism evidence="2 3">
    <name type="scientific">Bradyrhizobium erythrophlei</name>
    <dbReference type="NCBI Taxonomy" id="1437360"/>
    <lineage>
        <taxon>Bacteria</taxon>
        <taxon>Pseudomonadati</taxon>
        <taxon>Pseudomonadota</taxon>
        <taxon>Alphaproteobacteria</taxon>
        <taxon>Hyphomicrobiales</taxon>
        <taxon>Nitrobacteraceae</taxon>
        <taxon>Bradyrhizobium</taxon>
    </lineage>
</organism>
<feature type="transmembrane region" description="Helical" evidence="1">
    <location>
        <begin position="888"/>
        <end position="907"/>
    </location>
</feature>
<feature type="transmembrane region" description="Helical" evidence="1">
    <location>
        <begin position="459"/>
        <end position="478"/>
    </location>
</feature>
<keyword evidence="1" id="KW-0472">Membrane</keyword>
<dbReference type="SUPFAM" id="SSF82693">
    <property type="entry name" value="Multidrug efflux transporter AcrB pore domain, PN1, PN2, PC1 and PC2 subdomains"/>
    <property type="match status" value="2"/>
</dbReference>
<feature type="transmembrane region" description="Helical" evidence="1">
    <location>
        <begin position="1015"/>
        <end position="1039"/>
    </location>
</feature>
<evidence type="ECO:0000256" key="1">
    <source>
        <dbReference type="SAM" id="Phobius"/>
    </source>
</evidence>
<dbReference type="GO" id="GO:0042910">
    <property type="term" value="F:xenobiotic transmembrane transporter activity"/>
    <property type="evidence" value="ECO:0007669"/>
    <property type="project" value="TreeGrafter"/>
</dbReference>
<dbReference type="OrthoDB" id="9759330at2"/>
<keyword evidence="1" id="KW-0812">Transmembrane</keyword>
<dbReference type="Pfam" id="PF00873">
    <property type="entry name" value="ACR_tran"/>
    <property type="match status" value="1"/>
</dbReference>
<dbReference type="Gene3D" id="3.30.2090.10">
    <property type="entry name" value="Multidrug efflux transporter AcrB TolC docking domain, DN and DC subdomains"/>
    <property type="match status" value="2"/>
</dbReference>
<dbReference type="SUPFAM" id="SSF82866">
    <property type="entry name" value="Multidrug efflux transporter AcrB transmembrane domain"/>
    <property type="match status" value="2"/>
</dbReference>
<name>A0A1M7TDT3_9BRAD</name>
<dbReference type="PANTHER" id="PTHR32063">
    <property type="match status" value="1"/>
</dbReference>
<feature type="transmembrane region" description="Helical" evidence="1">
    <location>
        <begin position="360"/>
        <end position="381"/>
    </location>
</feature>
<feature type="transmembrane region" description="Helical" evidence="1">
    <location>
        <begin position="914"/>
        <end position="934"/>
    </location>
</feature>
<dbReference type="InterPro" id="IPR027463">
    <property type="entry name" value="AcrB_DN_DC_subdom"/>
</dbReference>
<sequence length="1060" mass="114536">MGIVRFALRFPHTFYVMAALILFLGITTIYTMPTDIFPEIRIPVVTVIWQYTGLSTPEMEQRVTTYSQYSISSNVNGIKDMEAQTLNGLSIQKIYFQPDVNLDLAIAQIVSATNSIRALMPPGIQPPIVVQFNASSVPVLQLSLSSDRLNEQQLYDYGIYRVRQQLAPVPGVTLPTPAGGKYRQIMVDIDPDKLLSRGLTPLDIVNAVNTQNLTLPSGTAKIDDKQYTVRTNATPATIDDLNMMPVKFMNGSTIFLKDVAQVRDGAMVQQNIAREDGRRAVLLSIIKNGNASTLTVVNGVKRVLKEMQTAAPPGLKISQLFDQSVFVTAAVQGVLREGAIAAGLTALMILVFLGSWRSTLVVMISIPLAILSSLIVLYFLGETLNTMTLGGLALAVGILVDDSTVTIENTHRLLTEEHMPLAKATLHGAAEIAVPTLVSTLAISCVFTSVVFLDGPAKYLFTPLGLAVVFAMLASYALSRTLTPITIGLLLRGEKHHAPDSAAPGLFARISKTFERSFERLREGYRKLLTILLHRRAIVPVALAGVLVLGGTLTIFVGRDFFPFIDGGQIQLHVRAPAGTRIENTERIFQAVENKIREIIPEKERALIVDNMGLPARAYNLAFADGSTIGINDGVILVGLKEGHKPTADYVRKLREVLPAAFPEDTFYFQAADIVTQILNFGLPAQIDVRTMGYGKNNLQVAKEMRKRLADIPGLVDVHLQQETNGPDFYAEIDRTRAAQLGVNASTVATNINVSLSSSVQVSPNFWTDLSSGIPYYLAVQTPEYRVNSLNALNNTPVSSLLTVGGQPVPGMLSNVAKLKRDTVPTNSNQSNIQPVFEVYASIQGRDLGSVAADINKVTASLQKELQPGNRIQLLGQVQSMNDSFRNLGIGLVFAAVFVYLLMVVNYQNFGDPFVVILALPVTLCGIVTMLFITGTTLNVPSLMGAIMAVGVASANSILLVTFAREQQLAGHSALEAALSAGHTRIRPVLMTAAAMIVGMIPMAIGGAGEEQNAALARAVIGGLLFATPTTLLVVPYLFAMLRKGNDGKSHHGVFEGPLE</sequence>
<keyword evidence="3" id="KW-1185">Reference proteome</keyword>
<dbReference type="InterPro" id="IPR001036">
    <property type="entry name" value="Acrflvin-R"/>
</dbReference>
<reference evidence="3" key="1">
    <citation type="submission" date="2016-11" db="EMBL/GenBank/DDBJ databases">
        <authorList>
            <person name="Varghese N."/>
            <person name="Submissions S."/>
        </authorList>
    </citation>
    <scope>NUCLEOTIDE SEQUENCE [LARGE SCALE GENOMIC DNA]</scope>
    <source>
        <strain evidence="3">GAS401</strain>
    </source>
</reference>
<proteinExistence type="predicted"/>
<dbReference type="Gene3D" id="3.30.70.1320">
    <property type="entry name" value="Multidrug efflux transporter AcrB pore domain like"/>
    <property type="match status" value="1"/>
</dbReference>
<dbReference type="SUPFAM" id="SSF82714">
    <property type="entry name" value="Multidrug efflux transporter AcrB TolC docking domain, DN and DC subdomains"/>
    <property type="match status" value="2"/>
</dbReference>
<dbReference type="GO" id="GO:0005886">
    <property type="term" value="C:plasma membrane"/>
    <property type="evidence" value="ECO:0007669"/>
    <property type="project" value="TreeGrafter"/>
</dbReference>
<dbReference type="PRINTS" id="PR00702">
    <property type="entry name" value="ACRIFLAVINRP"/>
</dbReference>
<keyword evidence="1" id="KW-1133">Transmembrane helix</keyword>
<dbReference type="PANTHER" id="PTHR32063:SF8">
    <property type="entry name" value="CATION EFFLUX PROTEIN"/>
    <property type="match status" value="1"/>
</dbReference>
<protein>
    <submittedName>
        <fullName evidence="2">Multidrug efflux pump subunit AcrB</fullName>
    </submittedName>
</protein>
<feature type="transmembrane region" description="Helical" evidence="1">
    <location>
        <begin position="989"/>
        <end position="1009"/>
    </location>
</feature>